<comment type="caution">
    <text evidence="1">The sequence shown here is derived from an EMBL/GenBank/DDBJ whole genome shotgun (WGS) entry which is preliminary data.</text>
</comment>
<evidence type="ECO:0000313" key="1">
    <source>
        <dbReference type="EMBL" id="KAK4011390.1"/>
    </source>
</evidence>
<evidence type="ECO:0000313" key="2">
    <source>
        <dbReference type="Proteomes" id="UP001234178"/>
    </source>
</evidence>
<sequence>MNSTAQTVLDPRKTYRHSIAHGVLSAFFERRLQFIALHGPTASTSIVGFYTNDFVQNSKIMKARKV</sequence>
<reference evidence="1 2" key="1">
    <citation type="journal article" date="2023" name="Nucleic Acids Res.">
        <title>The hologenome of Daphnia magna reveals possible DNA methylation and microbiome-mediated evolution of the host genome.</title>
        <authorList>
            <person name="Chaturvedi A."/>
            <person name="Li X."/>
            <person name="Dhandapani V."/>
            <person name="Marshall H."/>
            <person name="Kissane S."/>
            <person name="Cuenca-Cambronero M."/>
            <person name="Asole G."/>
            <person name="Calvet F."/>
            <person name="Ruiz-Romero M."/>
            <person name="Marangio P."/>
            <person name="Guigo R."/>
            <person name="Rago D."/>
            <person name="Mirbahai L."/>
            <person name="Eastwood N."/>
            <person name="Colbourne J.K."/>
            <person name="Zhou J."/>
            <person name="Mallon E."/>
            <person name="Orsini L."/>
        </authorList>
    </citation>
    <scope>NUCLEOTIDE SEQUENCE [LARGE SCALE GENOMIC DNA]</scope>
    <source>
        <strain evidence="1">LRV0_1</strain>
    </source>
</reference>
<dbReference type="EMBL" id="JAOYFB010000003">
    <property type="protein sequence ID" value="KAK4011390.1"/>
    <property type="molecule type" value="Genomic_DNA"/>
</dbReference>
<dbReference type="Proteomes" id="UP001234178">
    <property type="component" value="Unassembled WGS sequence"/>
</dbReference>
<name>A0ABQ9ZEN2_9CRUS</name>
<organism evidence="1 2">
    <name type="scientific">Daphnia magna</name>
    <dbReference type="NCBI Taxonomy" id="35525"/>
    <lineage>
        <taxon>Eukaryota</taxon>
        <taxon>Metazoa</taxon>
        <taxon>Ecdysozoa</taxon>
        <taxon>Arthropoda</taxon>
        <taxon>Crustacea</taxon>
        <taxon>Branchiopoda</taxon>
        <taxon>Diplostraca</taxon>
        <taxon>Cladocera</taxon>
        <taxon>Anomopoda</taxon>
        <taxon>Daphniidae</taxon>
        <taxon>Daphnia</taxon>
    </lineage>
</organism>
<proteinExistence type="predicted"/>
<gene>
    <name evidence="1" type="ORF">OUZ56_020504</name>
</gene>
<keyword evidence="2" id="KW-1185">Reference proteome</keyword>
<accession>A0ABQ9ZEN2</accession>
<protein>
    <submittedName>
        <fullName evidence="1">Uncharacterized protein</fullName>
    </submittedName>
</protein>